<feature type="compositionally biased region" description="Polar residues" evidence="2">
    <location>
        <begin position="107"/>
        <end position="120"/>
    </location>
</feature>
<dbReference type="OrthoDB" id="1711508at2759"/>
<evidence type="ECO:0000259" key="3">
    <source>
        <dbReference type="PROSITE" id="PS50969"/>
    </source>
</evidence>
<keyword evidence="1" id="KW-0811">Translocation</keyword>
<keyword evidence="5" id="KW-1185">Reference proteome</keyword>
<keyword evidence="1" id="KW-0809">Transit peptide</keyword>
<dbReference type="EMBL" id="ML995815">
    <property type="protein sequence ID" value="KAF2772261.1"/>
    <property type="molecule type" value="Genomic_DNA"/>
</dbReference>
<dbReference type="Proteomes" id="UP000799436">
    <property type="component" value="Unassembled WGS sequence"/>
</dbReference>
<keyword evidence="1" id="KW-0813">Transport</keyword>
<dbReference type="PANTHER" id="PTHR12210">
    <property type="entry name" value="DULLARD PROTEIN PHOSPHATASE"/>
    <property type="match status" value="1"/>
</dbReference>
<organism evidence="4 5">
    <name type="scientific">Teratosphaeria nubilosa</name>
    <dbReference type="NCBI Taxonomy" id="161662"/>
    <lineage>
        <taxon>Eukaryota</taxon>
        <taxon>Fungi</taxon>
        <taxon>Dikarya</taxon>
        <taxon>Ascomycota</taxon>
        <taxon>Pezizomycotina</taxon>
        <taxon>Dothideomycetes</taxon>
        <taxon>Dothideomycetidae</taxon>
        <taxon>Mycosphaerellales</taxon>
        <taxon>Teratosphaeriaceae</taxon>
        <taxon>Teratosphaeria</taxon>
    </lineage>
</organism>
<feature type="region of interest" description="Disordered" evidence="2">
    <location>
        <begin position="1"/>
        <end position="138"/>
    </location>
</feature>
<dbReference type="GO" id="GO:0005744">
    <property type="term" value="C:TIM23 mitochondrial import inner membrane translocase complex"/>
    <property type="evidence" value="ECO:0007669"/>
    <property type="project" value="UniProtKB-UniRule"/>
</dbReference>
<dbReference type="SMART" id="SM00577">
    <property type="entry name" value="CPDc"/>
    <property type="match status" value="1"/>
</dbReference>
<comment type="function">
    <text evidence="1">Essential component of the TIM23 complex, a complex that mediates the translocation of transit peptide-containing proteins across the mitochondrial inner membrane.</text>
</comment>
<protein>
    <recommendedName>
        <fullName evidence="1">Mitochondrial import inner membrane translocase subunit TIM50</fullName>
    </recommendedName>
</protein>
<comment type="subcellular location">
    <subcellularLocation>
        <location evidence="1">Mitochondrion inner membrane</location>
        <topology evidence="1">Single-pass membrane protein</topology>
    </subcellularLocation>
</comment>
<dbReference type="InterPro" id="IPR050365">
    <property type="entry name" value="TIM50"/>
</dbReference>
<proteinExistence type="inferred from homology"/>
<name>A0A6G1LH34_9PEZI</name>
<feature type="compositionally biased region" description="Low complexity" evidence="2">
    <location>
        <begin position="58"/>
        <end position="70"/>
    </location>
</feature>
<evidence type="ECO:0000256" key="2">
    <source>
        <dbReference type="SAM" id="MobiDB-lite"/>
    </source>
</evidence>
<dbReference type="Pfam" id="PF03031">
    <property type="entry name" value="NIF"/>
    <property type="match status" value="1"/>
</dbReference>
<dbReference type="InterPro" id="IPR004274">
    <property type="entry name" value="FCP1_dom"/>
</dbReference>
<reference evidence="4" key="1">
    <citation type="journal article" date="2020" name="Stud. Mycol.">
        <title>101 Dothideomycetes genomes: a test case for predicting lifestyles and emergence of pathogens.</title>
        <authorList>
            <person name="Haridas S."/>
            <person name="Albert R."/>
            <person name="Binder M."/>
            <person name="Bloem J."/>
            <person name="Labutti K."/>
            <person name="Salamov A."/>
            <person name="Andreopoulos B."/>
            <person name="Baker S."/>
            <person name="Barry K."/>
            <person name="Bills G."/>
            <person name="Bluhm B."/>
            <person name="Cannon C."/>
            <person name="Castanera R."/>
            <person name="Culley D."/>
            <person name="Daum C."/>
            <person name="Ezra D."/>
            <person name="Gonzalez J."/>
            <person name="Henrissat B."/>
            <person name="Kuo A."/>
            <person name="Liang C."/>
            <person name="Lipzen A."/>
            <person name="Lutzoni F."/>
            <person name="Magnuson J."/>
            <person name="Mondo S."/>
            <person name="Nolan M."/>
            <person name="Ohm R."/>
            <person name="Pangilinan J."/>
            <person name="Park H.-J."/>
            <person name="Ramirez L."/>
            <person name="Alfaro M."/>
            <person name="Sun H."/>
            <person name="Tritt A."/>
            <person name="Yoshinaga Y."/>
            <person name="Zwiers L.-H."/>
            <person name="Turgeon B."/>
            <person name="Goodwin S."/>
            <person name="Spatafora J."/>
            <person name="Crous P."/>
            <person name="Grigoriev I."/>
        </authorList>
    </citation>
    <scope>NUCLEOTIDE SEQUENCE</scope>
    <source>
        <strain evidence="4">CBS 116005</strain>
    </source>
</reference>
<dbReference type="SUPFAM" id="SSF56784">
    <property type="entry name" value="HAD-like"/>
    <property type="match status" value="1"/>
</dbReference>
<accession>A0A6G1LH34</accession>
<evidence type="ECO:0000256" key="1">
    <source>
        <dbReference type="RuleBase" id="RU365079"/>
    </source>
</evidence>
<keyword evidence="1" id="KW-0496">Mitochondrion</keyword>
<keyword evidence="1" id="KW-0653">Protein transport</keyword>
<dbReference type="InterPro" id="IPR036412">
    <property type="entry name" value="HAD-like_sf"/>
</dbReference>
<gene>
    <name evidence="4" type="ORF">EJ03DRAFT_324689</name>
</gene>
<dbReference type="AlphaFoldDB" id="A0A6G1LH34"/>
<comment type="similarity">
    <text evidence="1">Belongs to the TIM50 family.</text>
</comment>
<feature type="compositionally biased region" description="Polar residues" evidence="2">
    <location>
        <begin position="1"/>
        <end position="11"/>
    </location>
</feature>
<evidence type="ECO:0000313" key="5">
    <source>
        <dbReference type="Proteomes" id="UP000799436"/>
    </source>
</evidence>
<dbReference type="Gene3D" id="3.40.50.1000">
    <property type="entry name" value="HAD superfamily/HAD-like"/>
    <property type="match status" value="1"/>
</dbReference>
<dbReference type="GO" id="GO:0015031">
    <property type="term" value="P:protein transport"/>
    <property type="evidence" value="ECO:0007669"/>
    <property type="project" value="UniProtKB-KW"/>
</dbReference>
<feature type="domain" description="FCP1 homology" evidence="3">
    <location>
        <begin position="262"/>
        <end position="424"/>
    </location>
</feature>
<comment type="subunit">
    <text evidence="1">Component of the TIM23 complex.</text>
</comment>
<sequence>MRLCSGKSTTDLGGDPQDGTETLDQLSDKVGSLVLGSKHSNNTTPGHSLAAVAGKQGTATATATATTTTTDEAEESTVLDSQPMPRKARYIPPHMRKEATTRVPPTRKSQPQTPITSNGPGTHKPRNRQAKTVNNVPSYSTNTNGFAAINHPMPQQWNTSHHMTAHGTNSLLINGQYQEIREVPPPPPQAPHLTKNQRKRLKAKQQAISYLLSPPELTEAELNWFSNSRTASPNPPRLQVMPRPQPDRAYLHQANMPILPLGSPRTLLVILDLNGTLLHRKSKGSTFTARPHVNEFLHYLLTNHAVMVWSSASPENVKAMCGKLFTKPQMQQLIAVWARDKLRLEQKYYNQKVQVYKQLSWVWEELAASGKEAWDQSNTVLIDDSLEKAASEPHNLVQIEEFENRADQQSTDVLGQVVRYLEVARDYSDVSSFMREYPFTYLPEDAPFDWSEILAGMR</sequence>
<dbReference type="InterPro" id="IPR023214">
    <property type="entry name" value="HAD_sf"/>
</dbReference>
<evidence type="ECO:0000313" key="4">
    <source>
        <dbReference type="EMBL" id="KAF2772261.1"/>
    </source>
</evidence>
<dbReference type="PROSITE" id="PS50969">
    <property type="entry name" value="FCP1"/>
    <property type="match status" value="1"/>
</dbReference>